<evidence type="ECO:0000259" key="11">
    <source>
        <dbReference type="PROSITE" id="PS50893"/>
    </source>
</evidence>
<keyword evidence="4 10" id="KW-0500">Molybdenum</keyword>
<dbReference type="Gene3D" id="2.40.50.100">
    <property type="match status" value="1"/>
</dbReference>
<evidence type="ECO:0000256" key="6">
    <source>
        <dbReference type="ARBA" id="ARBA00022840"/>
    </source>
</evidence>
<dbReference type="CDD" id="cd03259">
    <property type="entry name" value="ABC_Carb_Solutes_like"/>
    <property type="match status" value="1"/>
</dbReference>
<evidence type="ECO:0000256" key="1">
    <source>
        <dbReference type="ARBA" id="ARBA00022448"/>
    </source>
</evidence>
<dbReference type="Pfam" id="PF03459">
    <property type="entry name" value="TOBE"/>
    <property type="match status" value="1"/>
</dbReference>
<dbReference type="InterPro" id="IPR050093">
    <property type="entry name" value="ABC_SmlMolc_Importer"/>
</dbReference>
<evidence type="ECO:0000256" key="3">
    <source>
        <dbReference type="ARBA" id="ARBA00022496"/>
    </source>
</evidence>
<dbReference type="SUPFAM" id="SSF50331">
    <property type="entry name" value="MOP-like"/>
    <property type="match status" value="1"/>
</dbReference>
<evidence type="ECO:0000256" key="2">
    <source>
        <dbReference type="ARBA" id="ARBA00022475"/>
    </source>
</evidence>
<dbReference type="InterPro" id="IPR004606">
    <property type="entry name" value="Mop_domain"/>
</dbReference>
<dbReference type="PROSITE" id="PS00211">
    <property type="entry name" value="ABC_TRANSPORTER_1"/>
    <property type="match status" value="1"/>
</dbReference>
<dbReference type="EMBL" id="AP025591">
    <property type="protein sequence ID" value="BDG04162.1"/>
    <property type="molecule type" value="Genomic_DNA"/>
</dbReference>
<dbReference type="PROSITE" id="PS50893">
    <property type="entry name" value="ABC_TRANSPORTER_2"/>
    <property type="match status" value="1"/>
</dbReference>
<organism evidence="13 14">
    <name type="scientific">Anaeromyxobacter oryzae</name>
    <dbReference type="NCBI Taxonomy" id="2918170"/>
    <lineage>
        <taxon>Bacteria</taxon>
        <taxon>Pseudomonadati</taxon>
        <taxon>Myxococcota</taxon>
        <taxon>Myxococcia</taxon>
        <taxon>Myxococcales</taxon>
        <taxon>Cystobacterineae</taxon>
        <taxon>Anaeromyxobacteraceae</taxon>
        <taxon>Anaeromyxobacter</taxon>
    </lineage>
</organism>
<keyword evidence="8" id="KW-0406">Ion transport</keyword>
<evidence type="ECO:0000256" key="4">
    <source>
        <dbReference type="ARBA" id="ARBA00022505"/>
    </source>
</evidence>
<feature type="domain" description="Mop" evidence="12">
    <location>
        <begin position="296"/>
        <end position="360"/>
    </location>
</feature>
<evidence type="ECO:0000313" key="13">
    <source>
        <dbReference type="EMBL" id="BDG04162.1"/>
    </source>
</evidence>
<evidence type="ECO:0000256" key="5">
    <source>
        <dbReference type="ARBA" id="ARBA00022741"/>
    </source>
</evidence>
<dbReference type="RefSeq" id="WP_248352533.1">
    <property type="nucleotide sequence ID" value="NZ_AP025591.1"/>
</dbReference>
<keyword evidence="3" id="KW-0410">Iron transport</keyword>
<dbReference type="InterPro" id="IPR008995">
    <property type="entry name" value="Mo/tungstate-bd_C_term_dom"/>
</dbReference>
<keyword evidence="9" id="KW-0472">Membrane</keyword>
<evidence type="ECO:0000256" key="10">
    <source>
        <dbReference type="PROSITE-ProRule" id="PRU01213"/>
    </source>
</evidence>
<dbReference type="SMART" id="SM00382">
    <property type="entry name" value="AAA"/>
    <property type="match status" value="1"/>
</dbReference>
<dbReference type="PROSITE" id="PS51866">
    <property type="entry name" value="MOP"/>
    <property type="match status" value="1"/>
</dbReference>
<gene>
    <name evidence="13" type="primary">modC</name>
    <name evidence="13" type="ORF">AMOR_31580</name>
</gene>
<keyword evidence="14" id="KW-1185">Reference proteome</keyword>
<dbReference type="PANTHER" id="PTHR42781:SF4">
    <property type="entry name" value="SPERMIDINE_PUTRESCINE IMPORT ATP-BINDING PROTEIN POTA"/>
    <property type="match status" value="1"/>
</dbReference>
<dbReference type="Pfam" id="PF00005">
    <property type="entry name" value="ABC_tran"/>
    <property type="match status" value="1"/>
</dbReference>
<dbReference type="Proteomes" id="UP001162891">
    <property type="component" value="Chromosome"/>
</dbReference>
<dbReference type="InterPro" id="IPR027417">
    <property type="entry name" value="P-loop_NTPase"/>
</dbReference>
<sequence>MDRALSFAVERRFRGGPAVSARADLPLAGGLVTVLFGPSGSGKTTVLRALAGLDRPDAGHVRFDGETWFDSGRRTFVPPQRRRVGLLFQEPALFPHLSVAANVAYGLHREPRAGRDARVAAVSERVGIADLLRRRPGELSGGQRQRVALARALAPSPRLLLLDEPLSALDAPARAALRGELRRTLEASGVPAVVVTHDRVEALALGDRMIVLVDGTVRQVGAVQEVFSAPASVAVAQVVGTENVIAVRLARRVDGLAVVRAGTVELVGLDPGDLSGDAWACFRAEEIVLEEAPGAPTSAQNLLPGVVTHRVDEGPLVRVSLDCGVALVALVTRPGAERLRLAPGRPVAALVKAPSVRLVPRG</sequence>
<proteinExistence type="predicted"/>
<dbReference type="SUPFAM" id="SSF52540">
    <property type="entry name" value="P-loop containing nucleoside triphosphate hydrolases"/>
    <property type="match status" value="1"/>
</dbReference>
<keyword evidence="6 13" id="KW-0067">ATP-binding</keyword>
<evidence type="ECO:0000313" key="14">
    <source>
        <dbReference type="Proteomes" id="UP001162891"/>
    </source>
</evidence>
<evidence type="ECO:0000256" key="7">
    <source>
        <dbReference type="ARBA" id="ARBA00023004"/>
    </source>
</evidence>
<evidence type="ECO:0000256" key="8">
    <source>
        <dbReference type="ARBA" id="ARBA00023065"/>
    </source>
</evidence>
<dbReference type="InterPro" id="IPR015853">
    <property type="entry name" value="ABC_transpr_FbpC"/>
</dbReference>
<dbReference type="PANTHER" id="PTHR42781">
    <property type="entry name" value="SPERMIDINE/PUTRESCINE IMPORT ATP-BINDING PROTEIN POTA"/>
    <property type="match status" value="1"/>
</dbReference>
<feature type="domain" description="ABC transporter" evidence="11">
    <location>
        <begin position="5"/>
        <end position="239"/>
    </location>
</feature>
<accession>A0ABN6MWG2</accession>
<dbReference type="Gene3D" id="3.40.50.300">
    <property type="entry name" value="P-loop containing nucleotide triphosphate hydrolases"/>
    <property type="match status" value="1"/>
</dbReference>
<dbReference type="InterPro" id="IPR003439">
    <property type="entry name" value="ABC_transporter-like_ATP-bd"/>
</dbReference>
<keyword evidence="2" id="KW-1003">Cell membrane</keyword>
<keyword evidence="1" id="KW-0813">Transport</keyword>
<evidence type="ECO:0000256" key="9">
    <source>
        <dbReference type="ARBA" id="ARBA00023136"/>
    </source>
</evidence>
<dbReference type="InterPro" id="IPR003593">
    <property type="entry name" value="AAA+_ATPase"/>
</dbReference>
<evidence type="ECO:0000259" key="12">
    <source>
        <dbReference type="PROSITE" id="PS51866"/>
    </source>
</evidence>
<dbReference type="InterPro" id="IPR017871">
    <property type="entry name" value="ABC_transporter-like_CS"/>
</dbReference>
<dbReference type="GO" id="GO:0005524">
    <property type="term" value="F:ATP binding"/>
    <property type="evidence" value="ECO:0007669"/>
    <property type="project" value="UniProtKB-KW"/>
</dbReference>
<reference evidence="14" key="1">
    <citation type="journal article" date="2022" name="Int. J. Syst. Evol. Microbiol.">
        <title>Anaeromyxobacter oryzae sp. nov., Anaeromyxobacter diazotrophicus sp. nov. and Anaeromyxobacter paludicola sp. nov., isolated from paddy soils.</title>
        <authorList>
            <person name="Itoh H."/>
            <person name="Xu Z."/>
            <person name="Mise K."/>
            <person name="Masuda Y."/>
            <person name="Ushijima N."/>
            <person name="Hayakawa C."/>
            <person name="Shiratori Y."/>
            <person name="Senoo K."/>
        </authorList>
    </citation>
    <scope>NUCLEOTIDE SEQUENCE [LARGE SCALE GENOMIC DNA]</scope>
    <source>
        <strain evidence="14">Red232</strain>
    </source>
</reference>
<name>A0ABN6MWG2_9BACT</name>
<keyword evidence="7" id="KW-0408">Iron</keyword>
<dbReference type="InterPro" id="IPR005116">
    <property type="entry name" value="Transp-assoc_OB_typ1"/>
</dbReference>
<keyword evidence="5" id="KW-0547">Nucleotide-binding</keyword>
<protein>
    <submittedName>
        <fullName evidence="13">Molybdenum import ATP-binding protein ModC</fullName>
    </submittedName>
</protein>